<accession>A0ABY8PTD0</accession>
<evidence type="ECO:0000256" key="1">
    <source>
        <dbReference type="SAM" id="Phobius"/>
    </source>
</evidence>
<protein>
    <recommendedName>
        <fullName evidence="4">DUF3307 domain-containing protein</fullName>
    </recommendedName>
</protein>
<keyword evidence="3" id="KW-1185">Reference proteome</keyword>
<sequence>MIPLHGFLSHFVADHAFSNVYSDKLKVRNNLITHIVWSVLAILAFTFDSLKTPLGIIAFLVLASYHVFIDIYRTKGTTFKKELLYLAIALIINLVFYKAYTNSYISNEFIYYIIGMMFATSFGSFIERTYNIIDQQIKDTAGASERLAIYIFISKFKIEWVLVTILAGLLYRFFIVKEKSKEWVFSPLYGIIVSSIWILIMKAIF</sequence>
<keyword evidence="1" id="KW-1133">Transmembrane helix</keyword>
<evidence type="ECO:0000313" key="3">
    <source>
        <dbReference type="Proteomes" id="UP001232493"/>
    </source>
</evidence>
<feature type="transmembrane region" description="Helical" evidence="1">
    <location>
        <begin position="53"/>
        <end position="71"/>
    </location>
</feature>
<organism evidence="2 3">
    <name type="scientific">Marinitoga aeolica</name>
    <dbReference type="NCBI Taxonomy" id="2809031"/>
    <lineage>
        <taxon>Bacteria</taxon>
        <taxon>Thermotogati</taxon>
        <taxon>Thermotogota</taxon>
        <taxon>Thermotogae</taxon>
        <taxon>Petrotogales</taxon>
        <taxon>Petrotogaceae</taxon>
        <taxon>Marinitoga</taxon>
    </lineage>
</organism>
<dbReference type="Proteomes" id="UP001232493">
    <property type="component" value="Chromosome"/>
</dbReference>
<feature type="transmembrane region" description="Helical" evidence="1">
    <location>
        <begin position="147"/>
        <end position="171"/>
    </location>
</feature>
<evidence type="ECO:0000313" key="2">
    <source>
        <dbReference type="EMBL" id="WGS65898.1"/>
    </source>
</evidence>
<feature type="transmembrane region" description="Helical" evidence="1">
    <location>
        <begin position="109"/>
        <end position="126"/>
    </location>
</feature>
<feature type="transmembrane region" description="Helical" evidence="1">
    <location>
        <begin position="31"/>
        <end position="47"/>
    </location>
</feature>
<proteinExistence type="predicted"/>
<reference evidence="2 3" key="1">
    <citation type="submission" date="2021-02" db="EMBL/GenBank/DDBJ databases">
        <title>Characterization of Marinitoga sp. nov. str. BP5-C20A.</title>
        <authorList>
            <person name="Erauso G."/>
            <person name="Postec A."/>
        </authorList>
    </citation>
    <scope>NUCLEOTIDE SEQUENCE [LARGE SCALE GENOMIC DNA]</scope>
    <source>
        <strain evidence="2 3">BP5-C20A</strain>
    </source>
</reference>
<gene>
    <name evidence="2" type="ORF">JRV97_04940</name>
</gene>
<keyword evidence="1" id="KW-0472">Membrane</keyword>
<dbReference type="EMBL" id="CP069362">
    <property type="protein sequence ID" value="WGS65898.1"/>
    <property type="molecule type" value="Genomic_DNA"/>
</dbReference>
<dbReference type="RefSeq" id="WP_281000772.1">
    <property type="nucleotide sequence ID" value="NZ_CP069362.1"/>
</dbReference>
<feature type="transmembrane region" description="Helical" evidence="1">
    <location>
        <begin position="183"/>
        <end position="200"/>
    </location>
</feature>
<name>A0ABY8PTD0_9BACT</name>
<feature type="transmembrane region" description="Helical" evidence="1">
    <location>
        <begin position="83"/>
        <end position="103"/>
    </location>
</feature>
<keyword evidence="1" id="KW-0812">Transmembrane</keyword>
<evidence type="ECO:0008006" key="4">
    <source>
        <dbReference type="Google" id="ProtNLM"/>
    </source>
</evidence>